<dbReference type="OrthoDB" id="1738613at2759"/>
<organism evidence="1 2">
    <name type="scientific">Gossypium australe</name>
    <dbReference type="NCBI Taxonomy" id="47621"/>
    <lineage>
        <taxon>Eukaryota</taxon>
        <taxon>Viridiplantae</taxon>
        <taxon>Streptophyta</taxon>
        <taxon>Embryophyta</taxon>
        <taxon>Tracheophyta</taxon>
        <taxon>Spermatophyta</taxon>
        <taxon>Magnoliopsida</taxon>
        <taxon>eudicotyledons</taxon>
        <taxon>Gunneridae</taxon>
        <taxon>Pentapetalae</taxon>
        <taxon>rosids</taxon>
        <taxon>malvids</taxon>
        <taxon>Malvales</taxon>
        <taxon>Malvaceae</taxon>
        <taxon>Malvoideae</taxon>
        <taxon>Gossypium</taxon>
    </lineage>
</organism>
<accession>A0A5B6WZI4</accession>
<gene>
    <name evidence="1" type="ORF">EPI10_030744</name>
</gene>
<name>A0A5B6WZI4_9ROSI</name>
<evidence type="ECO:0000313" key="1">
    <source>
        <dbReference type="EMBL" id="KAA3486873.1"/>
    </source>
</evidence>
<protein>
    <submittedName>
        <fullName evidence="1">Taxadiene 5-alpha hydroxylase</fullName>
    </submittedName>
</protein>
<keyword evidence="2" id="KW-1185">Reference proteome</keyword>
<reference evidence="2" key="1">
    <citation type="journal article" date="2019" name="Plant Biotechnol. J.">
        <title>Genome sequencing of the Australian wild diploid species Gossypium australe highlights disease resistance and delayed gland morphogenesis.</title>
        <authorList>
            <person name="Cai Y."/>
            <person name="Cai X."/>
            <person name="Wang Q."/>
            <person name="Wang P."/>
            <person name="Zhang Y."/>
            <person name="Cai C."/>
            <person name="Xu Y."/>
            <person name="Wang K."/>
            <person name="Zhou Z."/>
            <person name="Wang C."/>
            <person name="Geng S."/>
            <person name="Li B."/>
            <person name="Dong Q."/>
            <person name="Hou Y."/>
            <person name="Wang H."/>
            <person name="Ai P."/>
            <person name="Liu Z."/>
            <person name="Yi F."/>
            <person name="Sun M."/>
            <person name="An G."/>
            <person name="Cheng J."/>
            <person name="Zhang Y."/>
            <person name="Shi Q."/>
            <person name="Xie Y."/>
            <person name="Shi X."/>
            <person name="Chang Y."/>
            <person name="Huang F."/>
            <person name="Chen Y."/>
            <person name="Hong S."/>
            <person name="Mi L."/>
            <person name="Sun Q."/>
            <person name="Zhang L."/>
            <person name="Zhou B."/>
            <person name="Peng R."/>
            <person name="Zhang X."/>
            <person name="Liu F."/>
        </authorList>
    </citation>
    <scope>NUCLEOTIDE SEQUENCE [LARGE SCALE GENOMIC DNA]</scope>
    <source>
        <strain evidence="2">cv. PA1801</strain>
    </source>
</reference>
<proteinExistence type="predicted"/>
<dbReference type="AlphaFoldDB" id="A0A5B6WZI4"/>
<sequence>MLRCYILEFEDSWEKFILLSSIKTTPYKALFGQKCITPLYWTKLSDRKISSTDLIRETEDKVKII</sequence>
<dbReference type="Proteomes" id="UP000325315">
    <property type="component" value="Unassembled WGS sequence"/>
</dbReference>
<comment type="caution">
    <text evidence="1">The sequence shown here is derived from an EMBL/GenBank/DDBJ whole genome shotgun (WGS) entry which is preliminary data.</text>
</comment>
<evidence type="ECO:0000313" key="2">
    <source>
        <dbReference type="Proteomes" id="UP000325315"/>
    </source>
</evidence>
<dbReference type="EMBL" id="SMMG02000001">
    <property type="protein sequence ID" value="KAA3486873.1"/>
    <property type="molecule type" value="Genomic_DNA"/>
</dbReference>